<evidence type="ECO:0000256" key="2">
    <source>
        <dbReference type="SAM" id="SignalP"/>
    </source>
</evidence>
<dbReference type="AlphaFoldDB" id="A0AAD9HP45"/>
<reference evidence="3" key="1">
    <citation type="submission" date="2021-06" db="EMBL/GenBank/DDBJ databases">
        <title>Comparative genomics, transcriptomics and evolutionary studies reveal genomic signatures of adaptation to plant cell wall in hemibiotrophic fungi.</title>
        <authorList>
            <consortium name="DOE Joint Genome Institute"/>
            <person name="Baroncelli R."/>
            <person name="Diaz J.F."/>
            <person name="Benocci T."/>
            <person name="Peng M."/>
            <person name="Battaglia E."/>
            <person name="Haridas S."/>
            <person name="Andreopoulos W."/>
            <person name="Labutti K."/>
            <person name="Pangilinan J."/>
            <person name="Floch G.L."/>
            <person name="Makela M.R."/>
            <person name="Henrissat B."/>
            <person name="Grigoriev I.V."/>
            <person name="Crouch J.A."/>
            <person name="De Vries R.P."/>
            <person name="Sukno S.A."/>
            <person name="Thon M.R."/>
        </authorList>
    </citation>
    <scope>NUCLEOTIDE SEQUENCE</scope>
    <source>
        <strain evidence="3">MAFF235873</strain>
    </source>
</reference>
<keyword evidence="4" id="KW-1185">Reference proteome</keyword>
<feature type="region of interest" description="Disordered" evidence="1">
    <location>
        <begin position="117"/>
        <end position="145"/>
    </location>
</feature>
<feature type="signal peptide" evidence="2">
    <location>
        <begin position="1"/>
        <end position="20"/>
    </location>
</feature>
<feature type="chain" id="PRO_5041993782" description="Mmc protein" evidence="2">
    <location>
        <begin position="21"/>
        <end position="175"/>
    </location>
</feature>
<dbReference type="EMBL" id="MU842831">
    <property type="protein sequence ID" value="KAK2032453.1"/>
    <property type="molecule type" value="Genomic_DNA"/>
</dbReference>
<dbReference type="Proteomes" id="UP001232148">
    <property type="component" value="Unassembled WGS sequence"/>
</dbReference>
<feature type="compositionally biased region" description="Gly residues" evidence="1">
    <location>
        <begin position="117"/>
        <end position="134"/>
    </location>
</feature>
<sequence length="175" mass="16969">MQTQSVLAAAGLVAAAAAQAVVVNGTAPVGPAPTSGVLPPGYNGTGVYTVTTVWDVVSTYCPEPTTLYFNDRTYAIDKPTTLVIPDCPCTQTYTTRYADGYKPTTYVVPNPPVQTAAGGGAGAPGGVGGGGGGATPAAPGQKPGGTGAVVVTAGAGKPVVALLAGVLTAAAFFAL</sequence>
<proteinExistence type="predicted"/>
<keyword evidence="2" id="KW-0732">Signal</keyword>
<organism evidence="3 4">
    <name type="scientific">Colletotrichum zoysiae</name>
    <dbReference type="NCBI Taxonomy" id="1216348"/>
    <lineage>
        <taxon>Eukaryota</taxon>
        <taxon>Fungi</taxon>
        <taxon>Dikarya</taxon>
        <taxon>Ascomycota</taxon>
        <taxon>Pezizomycotina</taxon>
        <taxon>Sordariomycetes</taxon>
        <taxon>Hypocreomycetidae</taxon>
        <taxon>Glomerellales</taxon>
        <taxon>Glomerellaceae</taxon>
        <taxon>Colletotrichum</taxon>
        <taxon>Colletotrichum graminicola species complex</taxon>
    </lineage>
</organism>
<name>A0AAD9HP45_9PEZI</name>
<evidence type="ECO:0000313" key="3">
    <source>
        <dbReference type="EMBL" id="KAK2032453.1"/>
    </source>
</evidence>
<accession>A0AAD9HP45</accession>
<comment type="caution">
    <text evidence="3">The sequence shown here is derived from an EMBL/GenBank/DDBJ whole genome shotgun (WGS) entry which is preliminary data.</text>
</comment>
<gene>
    <name evidence="3" type="ORF">LX32DRAFT_710447</name>
</gene>
<evidence type="ECO:0000256" key="1">
    <source>
        <dbReference type="SAM" id="MobiDB-lite"/>
    </source>
</evidence>
<evidence type="ECO:0000313" key="4">
    <source>
        <dbReference type="Proteomes" id="UP001232148"/>
    </source>
</evidence>
<protein>
    <recommendedName>
        <fullName evidence="5">Mmc protein</fullName>
    </recommendedName>
</protein>
<evidence type="ECO:0008006" key="5">
    <source>
        <dbReference type="Google" id="ProtNLM"/>
    </source>
</evidence>